<reference evidence="2 3" key="1">
    <citation type="journal article" date="2018" name="Nat. Biotechnol.">
        <title>A standardized bacterial taxonomy based on genome phylogeny substantially revises the tree of life.</title>
        <authorList>
            <person name="Parks D.H."/>
            <person name="Chuvochina M."/>
            <person name="Waite D.W."/>
            <person name="Rinke C."/>
            <person name="Skarshewski A."/>
            <person name="Chaumeil P.A."/>
            <person name="Hugenholtz P."/>
        </authorList>
    </citation>
    <scope>NUCLEOTIDE SEQUENCE [LARGE SCALE GENOMIC DNA]</scope>
    <source>
        <strain evidence="2">UBA11621</strain>
    </source>
</reference>
<evidence type="ECO:0000313" key="2">
    <source>
        <dbReference type="EMBL" id="HBU51476.1"/>
    </source>
</evidence>
<dbReference type="InterPro" id="IPR010927">
    <property type="entry name" value="T4SS_TraH"/>
</dbReference>
<feature type="signal peptide" evidence="1">
    <location>
        <begin position="1"/>
        <end position="29"/>
    </location>
</feature>
<gene>
    <name evidence="2" type="ORF">DEB45_09455</name>
</gene>
<keyword evidence="1" id="KW-0732">Signal</keyword>
<protein>
    <recommendedName>
        <fullName evidence="4">Conjugal transfer protein TraH</fullName>
    </recommendedName>
</protein>
<evidence type="ECO:0000256" key="1">
    <source>
        <dbReference type="SAM" id="SignalP"/>
    </source>
</evidence>
<comment type="caution">
    <text evidence="2">The sequence shown here is derived from an EMBL/GenBank/DDBJ whole genome shotgun (WGS) entry which is preliminary data.</text>
</comment>
<evidence type="ECO:0008006" key="4">
    <source>
        <dbReference type="Google" id="ProtNLM"/>
    </source>
</evidence>
<dbReference type="EMBL" id="DONK01000137">
    <property type="protein sequence ID" value="HBU51476.1"/>
    <property type="molecule type" value="Genomic_DNA"/>
</dbReference>
<dbReference type="RefSeq" id="WP_273016194.1">
    <property type="nucleotide sequence ID" value="NZ_CALBIY010000041.1"/>
</dbReference>
<dbReference type="Pfam" id="PF06122">
    <property type="entry name" value="TraH"/>
    <property type="match status" value="1"/>
</dbReference>
<dbReference type="Proteomes" id="UP000264779">
    <property type="component" value="Unassembled WGS sequence"/>
</dbReference>
<dbReference type="AlphaFoldDB" id="A0A358DYZ1"/>
<organism evidence="2 3">
    <name type="scientific">Alteromonas australica</name>
    <dbReference type="NCBI Taxonomy" id="589873"/>
    <lineage>
        <taxon>Bacteria</taxon>
        <taxon>Pseudomonadati</taxon>
        <taxon>Pseudomonadota</taxon>
        <taxon>Gammaproteobacteria</taxon>
        <taxon>Alteromonadales</taxon>
        <taxon>Alteromonadaceae</taxon>
        <taxon>Alteromonas/Salinimonas group</taxon>
        <taxon>Alteromonas</taxon>
    </lineage>
</organism>
<feature type="chain" id="PRO_5016957431" description="Conjugal transfer protein TraH" evidence="1">
    <location>
        <begin position="30"/>
        <end position="497"/>
    </location>
</feature>
<evidence type="ECO:0000313" key="3">
    <source>
        <dbReference type="Proteomes" id="UP000264779"/>
    </source>
</evidence>
<name>A0A358DYZ1_9ALTE</name>
<sequence>MNTLTTKIHRFTRAALASSLLFSATGAIANDWADDWLQSNATYSGPSSYSGGARNFITAGNIQFRANSSISYPISMSAPRLKGGCGGVDLFLGGMSFMDVDMLVDKFEQMIQNGEVIAFQMAIKALSEKLGVTTESIQNVMDMLNGLQLDSCAMAKSAITTVVDTGSVTEAAKEVWGEISQGQELSIGAVKNAWQKGKADQGNQGKASASTNIRKEIAACPAEIKTILDADGSVIDRITNMYGMNAYADFIRGYVGDVVTDHDPTQGNMPMVKKISHCSQNESMGIDDLVYGRAFEKRPPTGINDPYTDAGQGCTQPAGAINLVDYSRDNLKALSDALKDPNNPLLPTSALAKWANNAPMSVKSAMKLANDAGITDQVIDEMAETLAYAYAYRIFDDMYRNTLFMFSTINDKLSSATSDPVQEAANTAAGAPAPRCNLNAYVVTIKNLTELRDQIAGRHSAVKESYIRQNEQFQAQISQIARYQDMEKRKFTNAGTN</sequence>
<accession>A0A358DYZ1</accession>
<proteinExistence type="predicted"/>